<gene>
    <name evidence="7" type="ORF">CHILSU_LOCUS1173</name>
</gene>
<dbReference type="InterPro" id="IPR000172">
    <property type="entry name" value="GMC_OxRdtase_N"/>
</dbReference>
<feature type="domain" description="Glucose-methanol-choline oxidoreductase N-terminal" evidence="6">
    <location>
        <begin position="271"/>
        <end position="285"/>
    </location>
</feature>
<comment type="cofactor">
    <cofactor evidence="1">
        <name>FAD</name>
        <dbReference type="ChEBI" id="CHEBI:57692"/>
    </cofactor>
</comment>
<evidence type="ECO:0000256" key="1">
    <source>
        <dbReference type="ARBA" id="ARBA00001974"/>
    </source>
</evidence>
<name>A0ABN8AT43_CHISP</name>
<sequence>MRPDFLMQLFILNLGVQSFVLFIYLSYYFQILLTKYFNKVENVYDYIIVGSGTAGSVIAHRLAAETNFTFIVIEAGGKSNSLFEIPVLTPMLHNSVYDWQYETVPQENACLAMNNKKCKLPQGKIVGGSSKINNMVHVRGNISHYAAWFHGKYDENYLIDHFETVERDMLHLNEINFESELVEAMSEAAEQLGYSRLNSDFKIGYSKSKLSQKNGKRWTISDSLDLSKYVLSNALVEKVVIRNGVAKGVSIQIVDKKHNVFAKKGVILSAGTFNTPKILQLSGIGPANVLKSVNIPIVKNLPVGYNLQDHVTTGFDLILINKTLSVNPMSMLDFRNVYEYFVNGKGPLTTAGCELITFLSTKGDKVPDIQFMVMPVGISSDRGSHLRLALGISDTVWENYFENVFDKHAATILPIVLHPKSRGEVYIVNTDPKSPPLIDPKYLNCNEDVKTLINGLKLVEKFLNTPAMKEMGAYINPQHFPNCESHTIFSDAYWDCYVRHLTLSSYHPVGTCSMGLTSSNSVVDTNFRVFSVANLYVVDASVLPTLPSGNINAAVAMMASVFFDENVKSVKITNTNMYCYKYQLIADLFYKICR</sequence>
<dbReference type="SUPFAM" id="SSF51905">
    <property type="entry name" value="FAD/NAD(P)-binding domain"/>
    <property type="match status" value="1"/>
</dbReference>
<dbReference type="PROSITE" id="PS00624">
    <property type="entry name" value="GMC_OXRED_2"/>
    <property type="match status" value="1"/>
</dbReference>
<evidence type="ECO:0000256" key="2">
    <source>
        <dbReference type="ARBA" id="ARBA00010790"/>
    </source>
</evidence>
<dbReference type="SUPFAM" id="SSF54373">
    <property type="entry name" value="FAD-linked reductases, C-terminal domain"/>
    <property type="match status" value="1"/>
</dbReference>
<reference evidence="7" key="1">
    <citation type="submission" date="2021-12" db="EMBL/GenBank/DDBJ databases">
        <authorList>
            <person name="King R."/>
        </authorList>
    </citation>
    <scope>NUCLEOTIDE SEQUENCE</scope>
</reference>
<dbReference type="PANTHER" id="PTHR11552:SF147">
    <property type="entry name" value="CHOLINE DEHYDROGENASE, MITOCHONDRIAL"/>
    <property type="match status" value="1"/>
</dbReference>
<evidence type="ECO:0000256" key="4">
    <source>
        <dbReference type="ARBA" id="ARBA00022827"/>
    </source>
</evidence>
<keyword evidence="3" id="KW-0285">Flavoprotein</keyword>
<proteinExistence type="inferred from homology"/>
<dbReference type="Pfam" id="PF05199">
    <property type="entry name" value="GMC_oxred_C"/>
    <property type="match status" value="1"/>
</dbReference>
<keyword evidence="4" id="KW-0274">FAD</keyword>
<dbReference type="Gene3D" id="3.30.560.10">
    <property type="entry name" value="Glucose Oxidase, domain 3"/>
    <property type="match status" value="1"/>
</dbReference>
<accession>A0ABN8AT43</accession>
<organism evidence="7 8">
    <name type="scientific">Chilo suppressalis</name>
    <name type="common">Asiatic rice borer moth</name>
    <dbReference type="NCBI Taxonomy" id="168631"/>
    <lineage>
        <taxon>Eukaryota</taxon>
        <taxon>Metazoa</taxon>
        <taxon>Ecdysozoa</taxon>
        <taxon>Arthropoda</taxon>
        <taxon>Hexapoda</taxon>
        <taxon>Insecta</taxon>
        <taxon>Pterygota</taxon>
        <taxon>Neoptera</taxon>
        <taxon>Endopterygota</taxon>
        <taxon>Lepidoptera</taxon>
        <taxon>Glossata</taxon>
        <taxon>Ditrysia</taxon>
        <taxon>Pyraloidea</taxon>
        <taxon>Crambidae</taxon>
        <taxon>Crambinae</taxon>
        <taxon>Chilo</taxon>
    </lineage>
</organism>
<keyword evidence="5" id="KW-1133">Transmembrane helix</keyword>
<evidence type="ECO:0000256" key="3">
    <source>
        <dbReference type="ARBA" id="ARBA00022630"/>
    </source>
</evidence>
<keyword evidence="5" id="KW-0472">Membrane</keyword>
<dbReference type="InterPro" id="IPR007867">
    <property type="entry name" value="GMC_OxRtase_C"/>
</dbReference>
<feature type="transmembrane region" description="Helical" evidence="5">
    <location>
        <begin position="6"/>
        <end position="29"/>
    </location>
</feature>
<dbReference type="Gene3D" id="3.50.50.60">
    <property type="entry name" value="FAD/NAD(P)-binding domain"/>
    <property type="match status" value="1"/>
</dbReference>
<keyword evidence="8" id="KW-1185">Reference proteome</keyword>
<comment type="similarity">
    <text evidence="2">Belongs to the GMC oxidoreductase family.</text>
</comment>
<dbReference type="InterPro" id="IPR012132">
    <property type="entry name" value="GMC_OxRdtase"/>
</dbReference>
<dbReference type="Pfam" id="PF00732">
    <property type="entry name" value="GMC_oxred_N"/>
    <property type="match status" value="1"/>
</dbReference>
<dbReference type="Proteomes" id="UP001153292">
    <property type="component" value="Chromosome 10"/>
</dbReference>
<dbReference type="EMBL" id="OU963903">
    <property type="protein sequence ID" value="CAH0398065.1"/>
    <property type="molecule type" value="Genomic_DNA"/>
</dbReference>
<protein>
    <recommendedName>
        <fullName evidence="6">Glucose-methanol-choline oxidoreductase N-terminal domain-containing protein</fullName>
    </recommendedName>
</protein>
<evidence type="ECO:0000256" key="5">
    <source>
        <dbReference type="SAM" id="Phobius"/>
    </source>
</evidence>
<evidence type="ECO:0000313" key="7">
    <source>
        <dbReference type="EMBL" id="CAH0398065.1"/>
    </source>
</evidence>
<dbReference type="PANTHER" id="PTHR11552">
    <property type="entry name" value="GLUCOSE-METHANOL-CHOLINE GMC OXIDOREDUCTASE"/>
    <property type="match status" value="1"/>
</dbReference>
<evidence type="ECO:0000259" key="6">
    <source>
        <dbReference type="PROSITE" id="PS00624"/>
    </source>
</evidence>
<keyword evidence="5" id="KW-0812">Transmembrane</keyword>
<evidence type="ECO:0000313" key="8">
    <source>
        <dbReference type="Proteomes" id="UP001153292"/>
    </source>
</evidence>
<dbReference type="InterPro" id="IPR036188">
    <property type="entry name" value="FAD/NAD-bd_sf"/>
</dbReference>
<dbReference type="PIRSF" id="PIRSF000137">
    <property type="entry name" value="Alcohol_oxidase"/>
    <property type="match status" value="1"/>
</dbReference>